<evidence type="ECO:0000259" key="2">
    <source>
        <dbReference type="Pfam" id="PF03703"/>
    </source>
</evidence>
<feature type="transmembrane region" description="Helical" evidence="1">
    <location>
        <begin position="12"/>
        <end position="32"/>
    </location>
</feature>
<keyword evidence="1" id="KW-1133">Transmembrane helix</keyword>
<evidence type="ECO:0000256" key="1">
    <source>
        <dbReference type="SAM" id="Phobius"/>
    </source>
</evidence>
<comment type="caution">
    <text evidence="3">The sequence shown here is derived from an EMBL/GenBank/DDBJ whole genome shotgun (WGS) entry which is preliminary data.</text>
</comment>
<name>A0A9D1H4Z9_9FIRM</name>
<evidence type="ECO:0000313" key="3">
    <source>
        <dbReference type="EMBL" id="HIT93621.1"/>
    </source>
</evidence>
<protein>
    <submittedName>
        <fullName evidence="3">PH domain-containing protein</fullName>
    </submittedName>
</protein>
<keyword evidence="1" id="KW-0472">Membrane</keyword>
<keyword evidence="1" id="KW-0812">Transmembrane</keyword>
<feature type="domain" description="YdbS-like PH" evidence="2">
    <location>
        <begin position="63"/>
        <end position="135"/>
    </location>
</feature>
<accession>A0A9D1H4Z9</accession>
<gene>
    <name evidence="3" type="ORF">IAC43_00395</name>
</gene>
<evidence type="ECO:0000313" key="4">
    <source>
        <dbReference type="Proteomes" id="UP000824160"/>
    </source>
</evidence>
<organism evidence="3 4">
    <name type="scientific">Candidatus Faecivivens stercoripullorum</name>
    <dbReference type="NCBI Taxonomy" id="2840805"/>
    <lineage>
        <taxon>Bacteria</taxon>
        <taxon>Bacillati</taxon>
        <taxon>Bacillota</taxon>
        <taxon>Clostridia</taxon>
        <taxon>Eubacteriales</taxon>
        <taxon>Oscillospiraceae</taxon>
        <taxon>Oscillospiraceae incertae sedis</taxon>
        <taxon>Candidatus Faecivivens</taxon>
    </lineage>
</organism>
<reference evidence="3" key="2">
    <citation type="journal article" date="2021" name="PeerJ">
        <title>Extensive microbial diversity within the chicken gut microbiome revealed by metagenomics and culture.</title>
        <authorList>
            <person name="Gilroy R."/>
            <person name="Ravi A."/>
            <person name="Getino M."/>
            <person name="Pursley I."/>
            <person name="Horton D.L."/>
            <person name="Alikhan N.F."/>
            <person name="Baker D."/>
            <person name="Gharbi K."/>
            <person name="Hall N."/>
            <person name="Watson M."/>
            <person name="Adriaenssens E.M."/>
            <person name="Foster-Nyarko E."/>
            <person name="Jarju S."/>
            <person name="Secka A."/>
            <person name="Antonio M."/>
            <person name="Oren A."/>
            <person name="Chaudhuri R.R."/>
            <person name="La Ragione R."/>
            <person name="Hildebrand F."/>
            <person name="Pallen M.J."/>
        </authorList>
    </citation>
    <scope>NUCLEOTIDE SEQUENCE</scope>
    <source>
        <strain evidence="3">ChiBcec7-5410</strain>
    </source>
</reference>
<dbReference type="Proteomes" id="UP000824160">
    <property type="component" value="Unassembled WGS sequence"/>
</dbReference>
<dbReference type="EMBL" id="DVLW01000014">
    <property type="protein sequence ID" value="HIT93621.1"/>
    <property type="molecule type" value="Genomic_DNA"/>
</dbReference>
<sequence length="152" mass="16729">MIVGRVSRWVQWLISAAVLLIGAAAAAAAVFFTHPYSALRSGLIITIIILTAAGVVYSGFFRRSCRFRLTNEYIEFQSGILYQITRRIRRSSIMAVTEVRLPFPMPGISSLLISAMGGSMLLPLLKVEDVSQILQVLLPEQQDEGMAEQGNV</sequence>
<dbReference type="Pfam" id="PF03703">
    <property type="entry name" value="bPH_2"/>
    <property type="match status" value="1"/>
</dbReference>
<dbReference type="AlphaFoldDB" id="A0A9D1H4Z9"/>
<reference evidence="3" key="1">
    <citation type="submission" date="2020-10" db="EMBL/GenBank/DDBJ databases">
        <authorList>
            <person name="Gilroy R."/>
        </authorList>
    </citation>
    <scope>NUCLEOTIDE SEQUENCE</scope>
    <source>
        <strain evidence="3">ChiBcec7-5410</strain>
    </source>
</reference>
<dbReference type="InterPro" id="IPR005182">
    <property type="entry name" value="YdbS-like_PH"/>
</dbReference>
<feature type="transmembrane region" description="Helical" evidence="1">
    <location>
        <begin position="38"/>
        <end position="60"/>
    </location>
</feature>
<proteinExistence type="predicted"/>